<dbReference type="OMA" id="KRDMTKM"/>
<protein>
    <submittedName>
        <fullName evidence="2">GL18813</fullName>
    </submittedName>
</protein>
<name>B4G8L2_DROPE</name>
<reference evidence="2 3" key="1">
    <citation type="journal article" date="2007" name="Nature">
        <title>Evolution of genes and genomes on the Drosophila phylogeny.</title>
        <authorList>
            <consortium name="Drosophila 12 Genomes Consortium"/>
            <person name="Clark A.G."/>
            <person name="Eisen M.B."/>
            <person name="Smith D.R."/>
            <person name="Bergman C.M."/>
            <person name="Oliver B."/>
            <person name="Markow T.A."/>
            <person name="Kaufman T.C."/>
            <person name="Kellis M."/>
            <person name="Gelbart W."/>
            <person name="Iyer V.N."/>
            <person name="Pollard D.A."/>
            <person name="Sackton T.B."/>
            <person name="Larracuente A.M."/>
            <person name="Singh N.D."/>
            <person name="Abad J.P."/>
            <person name="Abt D.N."/>
            <person name="Adryan B."/>
            <person name="Aguade M."/>
            <person name="Akashi H."/>
            <person name="Anderson W.W."/>
            <person name="Aquadro C.F."/>
            <person name="Ardell D.H."/>
            <person name="Arguello R."/>
            <person name="Artieri C.G."/>
            <person name="Barbash D.A."/>
            <person name="Barker D."/>
            <person name="Barsanti P."/>
            <person name="Batterham P."/>
            <person name="Batzoglou S."/>
            <person name="Begun D."/>
            <person name="Bhutkar A."/>
            <person name="Blanco E."/>
            <person name="Bosak S.A."/>
            <person name="Bradley R.K."/>
            <person name="Brand A.D."/>
            <person name="Brent M.R."/>
            <person name="Brooks A.N."/>
            <person name="Brown R.H."/>
            <person name="Butlin R.K."/>
            <person name="Caggese C."/>
            <person name="Calvi B.R."/>
            <person name="Bernardo de Carvalho A."/>
            <person name="Caspi A."/>
            <person name="Castrezana S."/>
            <person name="Celniker S.E."/>
            <person name="Chang J.L."/>
            <person name="Chapple C."/>
            <person name="Chatterji S."/>
            <person name="Chinwalla A."/>
            <person name="Civetta A."/>
            <person name="Clifton S.W."/>
            <person name="Comeron J.M."/>
            <person name="Costello J.C."/>
            <person name="Coyne J.A."/>
            <person name="Daub J."/>
            <person name="David R.G."/>
            <person name="Delcher A.L."/>
            <person name="Delehaunty K."/>
            <person name="Do C.B."/>
            <person name="Ebling H."/>
            <person name="Edwards K."/>
            <person name="Eickbush T."/>
            <person name="Evans J.D."/>
            <person name="Filipski A."/>
            <person name="Findeiss S."/>
            <person name="Freyhult E."/>
            <person name="Fulton L."/>
            <person name="Fulton R."/>
            <person name="Garcia A.C."/>
            <person name="Gardiner A."/>
            <person name="Garfield D.A."/>
            <person name="Garvin B.E."/>
            <person name="Gibson G."/>
            <person name="Gilbert D."/>
            <person name="Gnerre S."/>
            <person name="Godfrey J."/>
            <person name="Good R."/>
            <person name="Gotea V."/>
            <person name="Gravely B."/>
            <person name="Greenberg A.J."/>
            <person name="Griffiths-Jones S."/>
            <person name="Gross S."/>
            <person name="Guigo R."/>
            <person name="Gustafson E.A."/>
            <person name="Haerty W."/>
            <person name="Hahn M.W."/>
            <person name="Halligan D.L."/>
            <person name="Halpern A.L."/>
            <person name="Halter G.M."/>
            <person name="Han M.V."/>
            <person name="Heger A."/>
            <person name="Hillier L."/>
            <person name="Hinrichs A.S."/>
            <person name="Holmes I."/>
            <person name="Hoskins R.A."/>
            <person name="Hubisz M.J."/>
            <person name="Hultmark D."/>
            <person name="Huntley M.A."/>
            <person name="Jaffe D.B."/>
            <person name="Jagadeeshan S."/>
            <person name="Jeck W.R."/>
            <person name="Johnson J."/>
            <person name="Jones C.D."/>
            <person name="Jordan W.C."/>
            <person name="Karpen G.H."/>
            <person name="Kataoka E."/>
            <person name="Keightley P.D."/>
            <person name="Kheradpour P."/>
            <person name="Kirkness E.F."/>
            <person name="Koerich L.B."/>
            <person name="Kristiansen K."/>
            <person name="Kudrna D."/>
            <person name="Kulathinal R.J."/>
            <person name="Kumar S."/>
            <person name="Kwok R."/>
            <person name="Lander E."/>
            <person name="Langley C.H."/>
            <person name="Lapoint R."/>
            <person name="Lazzaro B.P."/>
            <person name="Lee S.J."/>
            <person name="Levesque L."/>
            <person name="Li R."/>
            <person name="Lin C.F."/>
            <person name="Lin M.F."/>
            <person name="Lindblad-Toh K."/>
            <person name="Llopart A."/>
            <person name="Long M."/>
            <person name="Low L."/>
            <person name="Lozovsky E."/>
            <person name="Lu J."/>
            <person name="Luo M."/>
            <person name="Machado C.A."/>
            <person name="Makalowski W."/>
            <person name="Marzo M."/>
            <person name="Matsuda M."/>
            <person name="Matzkin L."/>
            <person name="McAllister B."/>
            <person name="McBride C.S."/>
            <person name="McKernan B."/>
            <person name="McKernan K."/>
            <person name="Mendez-Lago M."/>
            <person name="Minx P."/>
            <person name="Mollenhauer M.U."/>
            <person name="Montooth K."/>
            <person name="Mount S.M."/>
            <person name="Mu X."/>
            <person name="Myers E."/>
            <person name="Negre B."/>
            <person name="Newfeld S."/>
            <person name="Nielsen R."/>
            <person name="Noor M.A."/>
            <person name="O'Grady P."/>
            <person name="Pachter L."/>
            <person name="Papaceit M."/>
            <person name="Parisi M.J."/>
            <person name="Parisi M."/>
            <person name="Parts L."/>
            <person name="Pedersen J.S."/>
            <person name="Pesole G."/>
            <person name="Phillippy A.M."/>
            <person name="Ponting C.P."/>
            <person name="Pop M."/>
            <person name="Porcelli D."/>
            <person name="Powell J.R."/>
            <person name="Prohaska S."/>
            <person name="Pruitt K."/>
            <person name="Puig M."/>
            <person name="Quesneville H."/>
            <person name="Ram K.R."/>
            <person name="Rand D."/>
            <person name="Rasmussen M.D."/>
            <person name="Reed L.K."/>
            <person name="Reenan R."/>
            <person name="Reily A."/>
            <person name="Remington K.A."/>
            <person name="Rieger T.T."/>
            <person name="Ritchie M.G."/>
            <person name="Robin C."/>
            <person name="Rogers Y.H."/>
            <person name="Rohde C."/>
            <person name="Rozas J."/>
            <person name="Rubenfield M.J."/>
            <person name="Ruiz A."/>
            <person name="Russo S."/>
            <person name="Salzberg S.L."/>
            <person name="Sanchez-Gracia A."/>
            <person name="Saranga D.J."/>
            <person name="Sato H."/>
            <person name="Schaeffer S.W."/>
            <person name="Schatz M.C."/>
            <person name="Schlenke T."/>
            <person name="Schwartz R."/>
            <person name="Segarra C."/>
            <person name="Singh R.S."/>
            <person name="Sirot L."/>
            <person name="Sirota M."/>
            <person name="Sisneros N.B."/>
            <person name="Smith C.D."/>
            <person name="Smith T.F."/>
            <person name="Spieth J."/>
            <person name="Stage D.E."/>
            <person name="Stark A."/>
            <person name="Stephan W."/>
            <person name="Strausberg R.L."/>
            <person name="Strempel S."/>
            <person name="Sturgill D."/>
            <person name="Sutton G."/>
            <person name="Sutton G.G."/>
            <person name="Tao W."/>
            <person name="Teichmann S."/>
            <person name="Tobari Y.N."/>
            <person name="Tomimura Y."/>
            <person name="Tsolas J.M."/>
            <person name="Valente V.L."/>
            <person name="Venter E."/>
            <person name="Venter J.C."/>
            <person name="Vicario S."/>
            <person name="Vieira F.G."/>
            <person name="Vilella A.J."/>
            <person name="Villasante A."/>
            <person name="Walenz B."/>
            <person name="Wang J."/>
            <person name="Wasserman M."/>
            <person name="Watts T."/>
            <person name="Wilson D."/>
            <person name="Wilson R.K."/>
            <person name="Wing R.A."/>
            <person name="Wolfner M.F."/>
            <person name="Wong A."/>
            <person name="Wong G.K."/>
            <person name="Wu C.I."/>
            <person name="Wu G."/>
            <person name="Yamamoto D."/>
            <person name="Yang H.P."/>
            <person name="Yang S.P."/>
            <person name="Yorke J.A."/>
            <person name="Yoshida K."/>
            <person name="Zdobnov E."/>
            <person name="Zhang P."/>
            <person name="Zhang Y."/>
            <person name="Zimin A.V."/>
            <person name="Baldwin J."/>
            <person name="Abdouelleil A."/>
            <person name="Abdulkadir J."/>
            <person name="Abebe A."/>
            <person name="Abera B."/>
            <person name="Abreu J."/>
            <person name="Acer S.C."/>
            <person name="Aftuck L."/>
            <person name="Alexander A."/>
            <person name="An P."/>
            <person name="Anderson E."/>
            <person name="Anderson S."/>
            <person name="Arachi H."/>
            <person name="Azer M."/>
            <person name="Bachantsang P."/>
            <person name="Barry A."/>
            <person name="Bayul T."/>
            <person name="Berlin A."/>
            <person name="Bessette D."/>
            <person name="Bloom T."/>
            <person name="Blye J."/>
            <person name="Boguslavskiy L."/>
            <person name="Bonnet C."/>
            <person name="Boukhgalter B."/>
            <person name="Bourzgui I."/>
            <person name="Brown A."/>
            <person name="Cahill P."/>
            <person name="Channer S."/>
            <person name="Cheshatsang Y."/>
            <person name="Chuda L."/>
            <person name="Citroen M."/>
            <person name="Collymore A."/>
            <person name="Cooke P."/>
            <person name="Costello M."/>
            <person name="D'Aco K."/>
            <person name="Daza R."/>
            <person name="De Haan G."/>
            <person name="DeGray S."/>
            <person name="DeMaso C."/>
            <person name="Dhargay N."/>
            <person name="Dooley K."/>
            <person name="Dooley E."/>
            <person name="Doricent M."/>
            <person name="Dorje P."/>
            <person name="Dorjee K."/>
            <person name="Dupes A."/>
            <person name="Elong R."/>
            <person name="Falk J."/>
            <person name="Farina A."/>
            <person name="Faro S."/>
            <person name="Ferguson D."/>
            <person name="Fisher S."/>
            <person name="Foley C.D."/>
            <person name="Franke A."/>
            <person name="Friedrich D."/>
            <person name="Gadbois L."/>
            <person name="Gearin G."/>
            <person name="Gearin C.R."/>
            <person name="Giannoukos G."/>
            <person name="Goode T."/>
            <person name="Graham J."/>
            <person name="Grandbois E."/>
            <person name="Grewal S."/>
            <person name="Gyaltsen K."/>
            <person name="Hafez N."/>
            <person name="Hagos B."/>
            <person name="Hall J."/>
            <person name="Henson C."/>
            <person name="Hollinger A."/>
            <person name="Honan T."/>
            <person name="Huard M.D."/>
            <person name="Hughes L."/>
            <person name="Hurhula B."/>
            <person name="Husby M.E."/>
            <person name="Kamat A."/>
            <person name="Kanga B."/>
            <person name="Kashin S."/>
            <person name="Khazanovich D."/>
            <person name="Kisner P."/>
            <person name="Lance K."/>
            <person name="Lara M."/>
            <person name="Lee W."/>
            <person name="Lennon N."/>
            <person name="Letendre F."/>
            <person name="LeVine R."/>
            <person name="Lipovsky A."/>
            <person name="Liu X."/>
            <person name="Liu J."/>
            <person name="Liu S."/>
            <person name="Lokyitsang T."/>
            <person name="Lokyitsang Y."/>
            <person name="Lubonja R."/>
            <person name="Lui A."/>
            <person name="MacDonald P."/>
            <person name="Magnisalis V."/>
            <person name="Maru K."/>
            <person name="Matthews C."/>
            <person name="McCusker W."/>
            <person name="McDonough S."/>
            <person name="Mehta T."/>
            <person name="Meldrim J."/>
            <person name="Meneus L."/>
            <person name="Mihai O."/>
            <person name="Mihalev A."/>
            <person name="Mihova T."/>
            <person name="Mittelman R."/>
            <person name="Mlenga V."/>
            <person name="Montmayeur A."/>
            <person name="Mulrain L."/>
            <person name="Navidi A."/>
            <person name="Naylor J."/>
            <person name="Negash T."/>
            <person name="Nguyen T."/>
            <person name="Nguyen N."/>
            <person name="Nicol R."/>
            <person name="Norbu C."/>
            <person name="Norbu N."/>
            <person name="Novod N."/>
            <person name="O'Neill B."/>
            <person name="Osman S."/>
            <person name="Markiewicz E."/>
            <person name="Oyono O.L."/>
            <person name="Patti C."/>
            <person name="Phunkhang P."/>
            <person name="Pierre F."/>
            <person name="Priest M."/>
            <person name="Raghuraman S."/>
            <person name="Rege F."/>
            <person name="Reyes R."/>
            <person name="Rise C."/>
            <person name="Rogov P."/>
            <person name="Ross K."/>
            <person name="Ryan E."/>
            <person name="Settipalli S."/>
            <person name="Shea T."/>
            <person name="Sherpa N."/>
            <person name="Shi L."/>
            <person name="Shih D."/>
            <person name="Sparrow T."/>
            <person name="Spaulding J."/>
            <person name="Stalker J."/>
            <person name="Stange-Thomann N."/>
            <person name="Stavropoulos S."/>
            <person name="Stone C."/>
            <person name="Strader C."/>
            <person name="Tesfaye S."/>
            <person name="Thomson T."/>
            <person name="Thoulutsang Y."/>
            <person name="Thoulutsang D."/>
            <person name="Topham K."/>
            <person name="Topping I."/>
            <person name="Tsamla T."/>
            <person name="Vassiliev H."/>
            <person name="Vo A."/>
            <person name="Wangchuk T."/>
            <person name="Wangdi T."/>
            <person name="Weiand M."/>
            <person name="Wilkinson J."/>
            <person name="Wilson A."/>
            <person name="Yadav S."/>
            <person name="Young G."/>
            <person name="Yu Q."/>
            <person name="Zembek L."/>
            <person name="Zhong D."/>
            <person name="Zimmer A."/>
            <person name="Zwirko Z."/>
            <person name="Jaffe D.B."/>
            <person name="Alvarez P."/>
            <person name="Brockman W."/>
            <person name="Butler J."/>
            <person name="Chin C."/>
            <person name="Gnerre S."/>
            <person name="Grabherr M."/>
            <person name="Kleber M."/>
            <person name="Mauceli E."/>
            <person name="MacCallum I."/>
        </authorList>
    </citation>
    <scope>NUCLEOTIDE SEQUENCE [LARGE SCALE GENOMIC DNA]</scope>
    <source>
        <strain evidence="3">MSH-3 / Tucson 14011-0111.49</strain>
    </source>
</reference>
<keyword evidence="1" id="KW-0472">Membrane</keyword>
<proteinExistence type="predicted"/>
<evidence type="ECO:0000256" key="1">
    <source>
        <dbReference type="SAM" id="Phobius"/>
    </source>
</evidence>
<dbReference type="HOGENOM" id="CLU_2017588_0_0_1"/>
<dbReference type="EMBL" id="CH479180">
    <property type="protein sequence ID" value="EDW28692.1"/>
    <property type="molecule type" value="Genomic_DNA"/>
</dbReference>
<dbReference type="Proteomes" id="UP000008744">
    <property type="component" value="Unassembled WGS sequence"/>
</dbReference>
<keyword evidence="3" id="KW-1185">Reference proteome</keyword>
<accession>B4G8L2</accession>
<evidence type="ECO:0000313" key="3">
    <source>
        <dbReference type="Proteomes" id="UP000008744"/>
    </source>
</evidence>
<keyword evidence="1" id="KW-1133">Transmembrane helix</keyword>
<sequence length="123" mass="14197">MLESLKIKIHKIVSFKNLKAKKFIFGAIILIVLFLFFVYAGNFEPAAEKPTKSDNQWMYSSTEENFLILDPSLVEEPSTTTKKESGNEANVVAATEAPKLGLWERVKRDMTKMEEKFHYYSRL</sequence>
<organism evidence="3">
    <name type="scientific">Drosophila persimilis</name>
    <name type="common">Fruit fly</name>
    <dbReference type="NCBI Taxonomy" id="7234"/>
    <lineage>
        <taxon>Eukaryota</taxon>
        <taxon>Metazoa</taxon>
        <taxon>Ecdysozoa</taxon>
        <taxon>Arthropoda</taxon>
        <taxon>Hexapoda</taxon>
        <taxon>Insecta</taxon>
        <taxon>Pterygota</taxon>
        <taxon>Neoptera</taxon>
        <taxon>Endopterygota</taxon>
        <taxon>Diptera</taxon>
        <taxon>Brachycera</taxon>
        <taxon>Muscomorpha</taxon>
        <taxon>Ephydroidea</taxon>
        <taxon>Drosophilidae</taxon>
        <taxon>Drosophila</taxon>
        <taxon>Sophophora</taxon>
    </lineage>
</organism>
<evidence type="ECO:0000313" key="2">
    <source>
        <dbReference type="EMBL" id="EDW28692.1"/>
    </source>
</evidence>
<keyword evidence="1" id="KW-0812">Transmembrane</keyword>
<gene>
    <name evidence="2" type="primary">Dper\GL18813</name>
    <name evidence="2" type="ORF">Dper_GL18813</name>
</gene>
<feature type="transmembrane region" description="Helical" evidence="1">
    <location>
        <begin position="20"/>
        <end position="40"/>
    </location>
</feature>
<dbReference type="AlphaFoldDB" id="B4G8L2"/>